<feature type="signal peptide" evidence="1">
    <location>
        <begin position="1"/>
        <end position="28"/>
    </location>
</feature>
<keyword evidence="3" id="KW-1185">Reference proteome</keyword>
<dbReference type="InParanoid" id="A0A1X2HLC2"/>
<dbReference type="EMBL" id="MCGN01000002">
    <property type="protein sequence ID" value="ORZ00170.1"/>
    <property type="molecule type" value="Genomic_DNA"/>
</dbReference>
<dbReference type="Proteomes" id="UP000242180">
    <property type="component" value="Unassembled WGS sequence"/>
</dbReference>
<keyword evidence="1" id="KW-0732">Signal</keyword>
<sequence length="139" mass="16010">MRAVGYSKLLLLASLYAIWLLAPELVSGYMHEPHPPFTVTTPQEGQRIQRGQTVNVTWEVVPGTRYPIYGYAAARTARTIAGLVKPDAERNDRYIRNIETYLMLTDSYYEWTVENDIHPGTYRLGIGFYFHEDSPIFHI</sequence>
<evidence type="ECO:0008006" key="4">
    <source>
        <dbReference type="Google" id="ProtNLM"/>
    </source>
</evidence>
<name>A0A1X2HLC2_SYNRA</name>
<dbReference type="AlphaFoldDB" id="A0A1X2HLC2"/>
<gene>
    <name evidence="2" type="ORF">BCR43DRAFT_484785</name>
</gene>
<reference evidence="2 3" key="1">
    <citation type="submission" date="2016-07" db="EMBL/GenBank/DDBJ databases">
        <title>Pervasive Adenine N6-methylation of Active Genes in Fungi.</title>
        <authorList>
            <consortium name="DOE Joint Genome Institute"/>
            <person name="Mondo S.J."/>
            <person name="Dannebaum R.O."/>
            <person name="Kuo R.C."/>
            <person name="Labutti K."/>
            <person name="Haridas S."/>
            <person name="Kuo A."/>
            <person name="Salamov A."/>
            <person name="Ahrendt S.R."/>
            <person name="Lipzen A."/>
            <person name="Sullivan W."/>
            <person name="Andreopoulos W.B."/>
            <person name="Clum A."/>
            <person name="Lindquist E."/>
            <person name="Daum C."/>
            <person name="Ramamoorthy G.K."/>
            <person name="Gryganskyi A."/>
            <person name="Culley D."/>
            <person name="Magnuson J.K."/>
            <person name="James T.Y."/>
            <person name="O'Malley M.A."/>
            <person name="Stajich J.E."/>
            <person name="Spatafora J.W."/>
            <person name="Visel A."/>
            <person name="Grigoriev I.V."/>
        </authorList>
    </citation>
    <scope>NUCLEOTIDE SEQUENCE [LARGE SCALE GENOMIC DNA]</scope>
    <source>
        <strain evidence="2 3">NRRL 2496</strain>
    </source>
</reference>
<organism evidence="2 3">
    <name type="scientific">Syncephalastrum racemosum</name>
    <name type="common">Filamentous fungus</name>
    <dbReference type="NCBI Taxonomy" id="13706"/>
    <lineage>
        <taxon>Eukaryota</taxon>
        <taxon>Fungi</taxon>
        <taxon>Fungi incertae sedis</taxon>
        <taxon>Mucoromycota</taxon>
        <taxon>Mucoromycotina</taxon>
        <taxon>Mucoromycetes</taxon>
        <taxon>Mucorales</taxon>
        <taxon>Syncephalastraceae</taxon>
        <taxon>Syncephalastrum</taxon>
    </lineage>
</organism>
<evidence type="ECO:0000313" key="3">
    <source>
        <dbReference type="Proteomes" id="UP000242180"/>
    </source>
</evidence>
<dbReference type="OMA" id="FFYHETT"/>
<protein>
    <recommendedName>
        <fullName evidence="4">Ser-Thr-rich glycosyl-phosphatidyl-inositol-anchored membrane family-domain-containing protein</fullName>
    </recommendedName>
</protein>
<evidence type="ECO:0000313" key="2">
    <source>
        <dbReference type="EMBL" id="ORZ00170.1"/>
    </source>
</evidence>
<feature type="non-terminal residue" evidence="2">
    <location>
        <position position="139"/>
    </location>
</feature>
<comment type="caution">
    <text evidence="2">The sequence shown here is derived from an EMBL/GenBank/DDBJ whole genome shotgun (WGS) entry which is preliminary data.</text>
</comment>
<feature type="chain" id="PRO_5012304284" description="Ser-Thr-rich glycosyl-phosphatidyl-inositol-anchored membrane family-domain-containing protein" evidence="1">
    <location>
        <begin position="29"/>
        <end position="139"/>
    </location>
</feature>
<evidence type="ECO:0000256" key="1">
    <source>
        <dbReference type="SAM" id="SignalP"/>
    </source>
</evidence>
<accession>A0A1X2HLC2</accession>
<proteinExistence type="predicted"/>
<dbReference type="OrthoDB" id="2205937at2759"/>